<evidence type="ECO:0000313" key="3">
    <source>
        <dbReference type="EMBL" id="KRM14613.1"/>
    </source>
</evidence>
<name>A0A0R1WAP5_9LACO</name>
<evidence type="ECO:0000256" key="2">
    <source>
        <dbReference type="SAM" id="SignalP"/>
    </source>
</evidence>
<accession>A0A0R1WAP5</accession>
<feature type="region of interest" description="Disordered" evidence="1">
    <location>
        <begin position="173"/>
        <end position="211"/>
    </location>
</feature>
<feature type="chain" id="PRO_5039647618" evidence="2">
    <location>
        <begin position="25"/>
        <end position="353"/>
    </location>
</feature>
<dbReference type="PATRIC" id="fig|1423779.3.peg.1033"/>
<gene>
    <name evidence="3" type="ORF">FC49_GL001012</name>
</gene>
<dbReference type="EMBL" id="AZGE01000025">
    <property type="protein sequence ID" value="KRM14613.1"/>
    <property type="molecule type" value="Genomic_DNA"/>
</dbReference>
<keyword evidence="3" id="KW-0449">Lipoprotein</keyword>
<evidence type="ECO:0000313" key="4">
    <source>
        <dbReference type="Proteomes" id="UP000050973"/>
    </source>
</evidence>
<comment type="caution">
    <text evidence="3">The sequence shown here is derived from an EMBL/GenBank/DDBJ whole genome shotgun (WGS) entry which is preliminary data.</text>
</comment>
<dbReference type="Proteomes" id="UP000050973">
    <property type="component" value="Unassembled WGS sequence"/>
</dbReference>
<feature type="compositionally biased region" description="Low complexity" evidence="1">
    <location>
        <begin position="186"/>
        <end position="199"/>
    </location>
</feature>
<dbReference type="RefSeq" id="WP_003712234.1">
    <property type="nucleotide sequence ID" value="NZ_AZGE01000025.1"/>
</dbReference>
<proteinExistence type="predicted"/>
<organism evidence="3 4">
    <name type="scientific">Limosilactobacillus oris DSM 4864</name>
    <dbReference type="NCBI Taxonomy" id="1423779"/>
    <lineage>
        <taxon>Bacteria</taxon>
        <taxon>Bacillati</taxon>
        <taxon>Bacillota</taxon>
        <taxon>Bacilli</taxon>
        <taxon>Lactobacillales</taxon>
        <taxon>Lactobacillaceae</taxon>
        <taxon>Limosilactobacillus</taxon>
    </lineage>
</organism>
<feature type="signal peptide" evidence="2">
    <location>
        <begin position="1"/>
        <end position="24"/>
    </location>
</feature>
<reference evidence="3 4" key="1">
    <citation type="journal article" date="2015" name="Genome Announc.">
        <title>Expanding the biotechnology potential of lactobacilli through comparative genomics of 213 strains and associated genera.</title>
        <authorList>
            <person name="Sun Z."/>
            <person name="Harris H.M."/>
            <person name="McCann A."/>
            <person name="Guo C."/>
            <person name="Argimon S."/>
            <person name="Zhang W."/>
            <person name="Yang X."/>
            <person name="Jeffery I.B."/>
            <person name="Cooney J.C."/>
            <person name="Kagawa T.F."/>
            <person name="Liu W."/>
            <person name="Song Y."/>
            <person name="Salvetti E."/>
            <person name="Wrobel A."/>
            <person name="Rasinkangas P."/>
            <person name="Parkhill J."/>
            <person name="Rea M.C."/>
            <person name="O'Sullivan O."/>
            <person name="Ritari J."/>
            <person name="Douillard F.P."/>
            <person name="Paul Ross R."/>
            <person name="Yang R."/>
            <person name="Briner A.E."/>
            <person name="Felis G.E."/>
            <person name="de Vos W.M."/>
            <person name="Barrangou R."/>
            <person name="Klaenhammer T.R."/>
            <person name="Caufield P.W."/>
            <person name="Cui Y."/>
            <person name="Zhang H."/>
            <person name="O'Toole P.W."/>
        </authorList>
    </citation>
    <scope>NUCLEOTIDE SEQUENCE [LARGE SCALE GENOMIC DNA]</scope>
    <source>
        <strain evidence="3 4">DSM 4864</strain>
    </source>
</reference>
<dbReference type="PROSITE" id="PS51257">
    <property type="entry name" value="PROKAR_LIPOPROTEIN"/>
    <property type="match status" value="1"/>
</dbReference>
<protein>
    <submittedName>
        <fullName evidence="3">Lipoprotein</fullName>
    </submittedName>
</protein>
<evidence type="ECO:0000256" key="1">
    <source>
        <dbReference type="SAM" id="MobiDB-lite"/>
    </source>
</evidence>
<dbReference type="AlphaFoldDB" id="A0A0R1WAP5"/>
<sequence length="353" mass="37576">MNSKKLGIALVTGLALLLVGCGNQTSTSKDASSASSSGLLAPKTNSKISQGNLTPQQTVAVITAYAGNKYGNDWATTAKSGQQNGLQVNLYRTNKYQLSDNGQGVAYNVTANGKDTGLVYTVSGNNVTIYENAQSGQAKKLTTVSRADMVQYLNDNGQGQLVNNLATGAKVVDKTNGGLTTPANNGSQTGKSSTSTGQYGNEGPVNVPSELQGTWYTADNDEPGSVTFGAHTFKYTGGDNDGEQMAIYKQDPAFLNNDSNITNQAIMKATKNWMRGMFVNAKGMHWLLMHSWMQTAGAGTYYAVHTETINGQQVKVLVEAGGADMHVNAVYYQSQSMAKQQAGTKYDDLNYMQ</sequence>
<keyword evidence="2" id="KW-0732">Signal</keyword>